<protein>
    <submittedName>
        <fullName evidence="8">Uncharacterized protein LOC111356546 isoform X2</fullName>
    </submittedName>
</protein>
<proteinExistence type="inferred from homology"/>
<dbReference type="Pfam" id="PF15902">
    <property type="entry name" value="Sortilin-Vps10"/>
    <property type="match status" value="1"/>
</dbReference>
<dbReference type="GO" id="GO:0003723">
    <property type="term" value="F:RNA binding"/>
    <property type="evidence" value="ECO:0007669"/>
    <property type="project" value="TreeGrafter"/>
</dbReference>
<dbReference type="GO" id="GO:0000028">
    <property type="term" value="P:ribosomal small subunit assembly"/>
    <property type="evidence" value="ECO:0007669"/>
    <property type="project" value="TreeGrafter"/>
</dbReference>
<evidence type="ECO:0000256" key="5">
    <source>
        <dbReference type="SAM" id="SignalP"/>
    </source>
</evidence>
<keyword evidence="5" id="KW-0732">Signal</keyword>
<sequence>MSTLLYFLYIFLSSGCQHQGKMRSVTLKDVEQDKVVKTVAAHLKKTGKVKVPEHMDLVKTGRFKELAPYDPDWFYVRCAAILRHIYIRSPVGVKTVTKIFGGRKRNGVTPSHFCRSSGSIARKALQALEALKMVEKVQDGGRILTVQGRRDLDRIAAQVRLKAKQAAKQQVIVLLVSLKYWIRLDVLWICSDYKMLLVFGRGIGFIVLVSLLSCVVSLRQYGTPSNTLYVAEDLEPSRGKLQIINRNIENEDSSHLERRKREATTLTTPAIQKNISTWTTHLNDSHQQLMVHWVGEGSNVIICLARDSSPRNKGGLSPSALFISYDYGKNFTNKTESFKLGDAPDSGYAQLDKFFNHPKYPEFCVFVDSTNKKLFYTSDNGRTIHRSDLSFHPSELSFDEEFPDKYVILDKVVTNRKLYLTLDGGKTFKMIQSYVKTFFWSSGPGFSKVFYMERWKPDGTSTVFSASDPTDLVNAEILFEEAKDFQIKGDYMFATKQSKDVSFFLFL</sequence>
<keyword evidence="4" id="KW-0687">Ribonucleoprotein</keyword>
<dbReference type="GeneID" id="111356546"/>
<evidence type="ECO:0000259" key="6">
    <source>
        <dbReference type="Pfam" id="PF15902"/>
    </source>
</evidence>
<dbReference type="SUPFAM" id="SSF110296">
    <property type="entry name" value="Oligoxyloglucan reducing end-specific cellobiohydrolase"/>
    <property type="match status" value="1"/>
</dbReference>
<dbReference type="Gene3D" id="2.130.10.10">
    <property type="entry name" value="YVTN repeat-like/Quinoprotein amine dehydrogenase"/>
    <property type="match status" value="1"/>
</dbReference>
<feature type="domain" description="Sortilin N-terminal" evidence="6">
    <location>
        <begin position="320"/>
        <end position="499"/>
    </location>
</feature>
<dbReference type="PROSITE" id="PS00628">
    <property type="entry name" value="RIBOSOMAL_S19E"/>
    <property type="match status" value="1"/>
</dbReference>
<feature type="signal peptide" evidence="5">
    <location>
        <begin position="1"/>
        <end position="18"/>
    </location>
</feature>
<dbReference type="RefSeq" id="XP_022826717.1">
    <property type="nucleotide sequence ID" value="XM_022970949.1"/>
</dbReference>
<accession>A0A9J7EDX4</accession>
<dbReference type="PANTHER" id="PTHR11710">
    <property type="entry name" value="40S RIBOSOMAL PROTEIN S19"/>
    <property type="match status" value="1"/>
</dbReference>
<keyword evidence="3" id="KW-0689">Ribosomal protein</keyword>
<dbReference type="Pfam" id="PF01090">
    <property type="entry name" value="Ribosomal_S19e"/>
    <property type="match status" value="1"/>
</dbReference>
<organism evidence="7 8">
    <name type="scientific">Spodoptera litura</name>
    <name type="common">Asian cotton leafworm</name>
    <dbReference type="NCBI Taxonomy" id="69820"/>
    <lineage>
        <taxon>Eukaryota</taxon>
        <taxon>Metazoa</taxon>
        <taxon>Ecdysozoa</taxon>
        <taxon>Arthropoda</taxon>
        <taxon>Hexapoda</taxon>
        <taxon>Insecta</taxon>
        <taxon>Pterygota</taxon>
        <taxon>Neoptera</taxon>
        <taxon>Endopterygota</taxon>
        <taxon>Lepidoptera</taxon>
        <taxon>Glossata</taxon>
        <taxon>Ditrysia</taxon>
        <taxon>Noctuoidea</taxon>
        <taxon>Noctuidae</taxon>
        <taxon>Amphipyrinae</taxon>
        <taxon>Spodoptera</taxon>
    </lineage>
</organism>
<dbReference type="InterPro" id="IPR031778">
    <property type="entry name" value="Sortilin_N"/>
</dbReference>
<dbReference type="AlphaFoldDB" id="A0A9J7EDX4"/>
<dbReference type="Proteomes" id="UP000301870">
    <property type="component" value="Chromosome 23"/>
</dbReference>
<evidence type="ECO:0000256" key="4">
    <source>
        <dbReference type="ARBA" id="ARBA00023274"/>
    </source>
</evidence>
<dbReference type="GO" id="GO:0002181">
    <property type="term" value="P:cytoplasmic translation"/>
    <property type="evidence" value="ECO:0007669"/>
    <property type="project" value="UniProtKB-ARBA"/>
</dbReference>
<dbReference type="InterPro" id="IPR018277">
    <property type="entry name" value="Ribosomal_eS19_CS"/>
</dbReference>
<dbReference type="InterPro" id="IPR001266">
    <property type="entry name" value="Ribosomal_eS19"/>
</dbReference>
<comment type="similarity">
    <text evidence="1">Belongs to the eukaryotic ribosomal protein eS19 family.</text>
</comment>
<name>A0A9J7EDX4_SPOLT</name>
<dbReference type="InterPro" id="IPR036388">
    <property type="entry name" value="WH-like_DNA-bd_sf"/>
</dbReference>
<feature type="chain" id="PRO_5039933724" evidence="5">
    <location>
        <begin position="19"/>
        <end position="507"/>
    </location>
</feature>
<evidence type="ECO:0000313" key="8">
    <source>
        <dbReference type="RefSeq" id="XP_022826717.1"/>
    </source>
</evidence>
<evidence type="ECO:0000313" key="7">
    <source>
        <dbReference type="Proteomes" id="UP000301870"/>
    </source>
</evidence>
<dbReference type="OrthoDB" id="443634at2759"/>
<evidence type="ECO:0000256" key="3">
    <source>
        <dbReference type="ARBA" id="ARBA00022980"/>
    </source>
</evidence>
<gene>
    <name evidence="8" type="primary">LOC111356546</name>
</gene>
<evidence type="ECO:0000256" key="1">
    <source>
        <dbReference type="ARBA" id="ARBA00010014"/>
    </source>
</evidence>
<dbReference type="InterPro" id="IPR036390">
    <property type="entry name" value="WH_DNA-bd_sf"/>
</dbReference>
<dbReference type="PANTHER" id="PTHR11710:SF0">
    <property type="entry name" value="40S RIBOSOMAL PROTEIN S19"/>
    <property type="match status" value="1"/>
</dbReference>
<dbReference type="InterPro" id="IPR015943">
    <property type="entry name" value="WD40/YVTN_repeat-like_dom_sf"/>
</dbReference>
<keyword evidence="7" id="KW-1185">Reference proteome</keyword>
<dbReference type="FunFam" id="1.10.10.10:FF:000118">
    <property type="entry name" value="40S ribosomal protein S19"/>
    <property type="match status" value="1"/>
</dbReference>
<dbReference type="SUPFAM" id="SSF46785">
    <property type="entry name" value="Winged helix' DNA-binding domain"/>
    <property type="match status" value="1"/>
</dbReference>
<dbReference type="CTD" id="32635"/>
<evidence type="ECO:0000256" key="2">
    <source>
        <dbReference type="ARBA" id="ARBA00022737"/>
    </source>
</evidence>
<reference evidence="8" key="1">
    <citation type="submission" date="2025-08" db="UniProtKB">
        <authorList>
            <consortium name="RefSeq"/>
        </authorList>
    </citation>
    <scope>IDENTIFICATION</scope>
    <source>
        <strain evidence="8">Ishihara</strain>
        <tissue evidence="8">Whole body</tissue>
    </source>
</reference>
<dbReference type="SMART" id="SM01413">
    <property type="entry name" value="Ribosomal_S19e"/>
    <property type="match status" value="1"/>
</dbReference>
<dbReference type="GO" id="GO:0022627">
    <property type="term" value="C:cytosolic small ribosomal subunit"/>
    <property type="evidence" value="ECO:0007669"/>
    <property type="project" value="TreeGrafter"/>
</dbReference>
<dbReference type="GO" id="GO:0003735">
    <property type="term" value="F:structural constituent of ribosome"/>
    <property type="evidence" value="ECO:0007669"/>
    <property type="project" value="InterPro"/>
</dbReference>
<dbReference type="Gene3D" id="1.10.10.10">
    <property type="entry name" value="Winged helix-like DNA-binding domain superfamily/Winged helix DNA-binding domain"/>
    <property type="match status" value="1"/>
</dbReference>
<keyword evidence="2" id="KW-0677">Repeat</keyword>